<evidence type="ECO:0000313" key="3">
    <source>
        <dbReference type="Proteomes" id="UP000029538"/>
    </source>
</evidence>
<feature type="chain" id="PRO_5001917406" evidence="1">
    <location>
        <begin position="23"/>
        <end position="165"/>
    </location>
</feature>
<gene>
    <name evidence="2" type="ORF">HMPREF0654_01625</name>
</gene>
<dbReference type="RefSeq" id="WP_036882268.1">
    <property type="nucleotide sequence ID" value="NZ_JRNR01000004.1"/>
</dbReference>
<proteinExistence type="predicted"/>
<dbReference type="PROSITE" id="PS51257">
    <property type="entry name" value="PROKAR_LIPOPROTEIN"/>
    <property type="match status" value="1"/>
</dbReference>
<evidence type="ECO:0000256" key="1">
    <source>
        <dbReference type="SAM" id="SignalP"/>
    </source>
</evidence>
<organism evidence="2 3">
    <name type="scientific">Prevotella disiens DNF00882</name>
    <dbReference type="NCBI Taxonomy" id="1401075"/>
    <lineage>
        <taxon>Bacteria</taxon>
        <taxon>Pseudomonadati</taxon>
        <taxon>Bacteroidota</taxon>
        <taxon>Bacteroidia</taxon>
        <taxon>Bacteroidales</taxon>
        <taxon>Prevotellaceae</taxon>
        <taxon>Prevotella</taxon>
    </lineage>
</organism>
<reference evidence="2 3" key="1">
    <citation type="submission" date="2014-07" db="EMBL/GenBank/DDBJ databases">
        <authorList>
            <person name="McCorrison J."/>
            <person name="Sanka R."/>
            <person name="Torralba M."/>
            <person name="Gillis M."/>
            <person name="Haft D.H."/>
            <person name="Methe B."/>
            <person name="Sutton G."/>
            <person name="Nelson K.E."/>
        </authorList>
    </citation>
    <scope>NUCLEOTIDE SEQUENCE [LARGE SCALE GENOMIC DNA]</scope>
    <source>
        <strain evidence="2 3">DNF00882</strain>
    </source>
</reference>
<dbReference type="EMBL" id="JRNR01000004">
    <property type="protein sequence ID" value="KGF50398.1"/>
    <property type="molecule type" value="Genomic_DNA"/>
</dbReference>
<dbReference type="Proteomes" id="UP000029538">
    <property type="component" value="Unassembled WGS sequence"/>
</dbReference>
<dbReference type="AlphaFoldDB" id="A0A096ATK4"/>
<accession>A0A096ATK4</accession>
<protein>
    <submittedName>
        <fullName evidence="2">Gliding motility protein GldH</fullName>
    </submittedName>
</protein>
<sequence length="165" mass="18752">MNRKNISFSSFLALLATLFAMVACNDGRTFDHYKAVALEGWERNDTAIFSINKQKKGTYSMELGLRATQNYPYKTITLIVERTVIHPETKKKQTQDNYQDTITCRIIDNNGRLVGKRGIANTELMNHVSSFTLQENDSLNIAVRHIMSRDMLPGISDVGIRLTHN</sequence>
<dbReference type="Pfam" id="PF14109">
    <property type="entry name" value="GldH_lipo"/>
    <property type="match status" value="1"/>
</dbReference>
<comment type="caution">
    <text evidence="2">The sequence shown here is derived from an EMBL/GenBank/DDBJ whole genome shotgun (WGS) entry which is preliminary data.</text>
</comment>
<keyword evidence="1" id="KW-0732">Signal</keyword>
<dbReference type="InterPro" id="IPR020018">
    <property type="entry name" value="Motility-assoc_lipoprot_GldH"/>
</dbReference>
<feature type="signal peptide" evidence="1">
    <location>
        <begin position="1"/>
        <end position="22"/>
    </location>
</feature>
<name>A0A096ATK4_9BACT</name>
<evidence type="ECO:0000313" key="2">
    <source>
        <dbReference type="EMBL" id="KGF50398.1"/>
    </source>
</evidence>